<dbReference type="Gene3D" id="2.60.40.1120">
    <property type="entry name" value="Carboxypeptidase-like, regulatory domain"/>
    <property type="match status" value="1"/>
</dbReference>
<name>A0A3E4MY68_9BACT</name>
<dbReference type="InterPro" id="IPR023997">
    <property type="entry name" value="TonB-dep_OMP_SusC/RagA_CS"/>
</dbReference>
<keyword evidence="1" id="KW-0998">Cell outer membrane</keyword>
<feature type="chain" id="PRO_5041810495" evidence="2">
    <location>
        <begin position="22"/>
        <end position="1006"/>
    </location>
</feature>
<dbReference type="AlphaFoldDB" id="A0A3E4MY68"/>
<keyword evidence="6" id="KW-1185">Reference proteome</keyword>
<sequence length="1006" mass="112915">MKKYKNLMWACLALLAVPAGAQDTDNNVRGMVVDKWGHPVYGASVMVKGMPETRVETDKDGKFSIEASAGQQLNIVSVDKGTTTVKADGKSLVKVVLNYAGQSVDVGAGRVFTRAESTAAVSTIYNEDFDKRSAKNMSNSLLGQGMGMMVLQNSGNYADVEPTFYIRGLQSLSSSNPLILVDGLERDMSLLSPEEVESVSVLKDAAAVALYGYKGINGAILITTKRGKYNSKEIKFTYDHVNNFMDRKPEFVDAATYAQAYNEARRYEGLSPRYADKEVEYFRNGDFPYLYPNVNWLDETFKNSGISNKYTIEFRGGGSKFRYYSMLDLVTDRGFVKEGNMNEGYSTQNKYSRANLRTNMDIDVSSTTKLKVNILGTLSESLRPGASANLWDMIYTLPAAAFPVKDEDGLWGGNNTTWLGTQNPVAQSQGAAYSKGHTRSLFADLTLEQDLSAVTEGLGFNFRLAYDNYSSIWEDHSQAYTYGGYTVTYTDLTGPLYTHTTGGEPTEMGKDGSINNWTRQFNFSGGFSYNRNFADTHDVYSQLKWEYEYRDSYGLNTTIYRQNVSWFTHYGYDKRYFLDLALVGSGSSLLAPGHKWAFSPTVSAAWVLSEENFMNNVSWIDFLKLRASFGIINADYLPASDVYDYWDQIYTTTGTRYMFNSAYDSSFGTTELGRLASTNYTHEKGYKYNVGVDATLFKGLNLSVDAYYQRRNNIWVSSEGKYTAVLGQTPPYENAGVVDSWGGEFSLDYTKRVGDVVLNAGGSFNWNRNEIKEQLEEPRMYDNLVQTGHSLNQVYGLEAVGFFKDADDIANSLPQSFGTVYPGDIKYRDVNGDKIIDSNDVTAIGYSTVAPEIYYTFHLGAEWKGLGFDAQFQGTGRYSAILNTKSMFWPLLSTTTLSTHYYENRWTPDNQDAKYPRLSTQSNTNNYQTNTVWLADRSFLKLRNIEVYYNFPKSWLQKTKFIGDARLYVRGVDLLCFDKIDVLDPESYGATNPLNKSLIVGLKVGF</sequence>
<evidence type="ECO:0000313" key="5">
    <source>
        <dbReference type="EMBL" id="RHM94944.1"/>
    </source>
</evidence>
<accession>A0A3E4MY68</accession>
<dbReference type="InterPro" id="IPR023996">
    <property type="entry name" value="TonB-dep_OMP_SusC/RagA"/>
</dbReference>
<keyword evidence="2" id="KW-0732">Signal</keyword>
<dbReference type="PROSITE" id="PS52016">
    <property type="entry name" value="TONB_DEPENDENT_REC_3"/>
    <property type="match status" value="1"/>
</dbReference>
<evidence type="ECO:0000313" key="6">
    <source>
        <dbReference type="Proteomes" id="UP000260862"/>
    </source>
</evidence>
<protein>
    <submittedName>
        <fullName evidence="4">SusC/RagA family TonB-linked outer membrane protein</fullName>
    </submittedName>
</protein>
<keyword evidence="1" id="KW-0472">Membrane</keyword>
<evidence type="ECO:0000256" key="1">
    <source>
        <dbReference type="PROSITE-ProRule" id="PRU01360"/>
    </source>
</evidence>
<reference evidence="6 7" key="1">
    <citation type="submission" date="2018-08" db="EMBL/GenBank/DDBJ databases">
        <title>A genome reference for cultivated species of the human gut microbiota.</title>
        <authorList>
            <person name="Zou Y."/>
            <person name="Xue W."/>
            <person name="Luo G."/>
        </authorList>
    </citation>
    <scope>NUCLEOTIDE SEQUENCE [LARGE SCALE GENOMIC DNA]</scope>
    <source>
        <strain evidence="5 7">AF31-28B-AC</strain>
        <strain evidence="4 6">TF10-3AC</strain>
    </source>
</reference>
<dbReference type="InterPro" id="IPR039426">
    <property type="entry name" value="TonB-dep_rcpt-like"/>
</dbReference>
<evidence type="ECO:0000313" key="7">
    <source>
        <dbReference type="Proteomes" id="UP000285109"/>
    </source>
</evidence>
<dbReference type="EMBL" id="QRQK01000024">
    <property type="protein sequence ID" value="RHM94944.1"/>
    <property type="molecule type" value="Genomic_DNA"/>
</dbReference>
<evidence type="ECO:0000256" key="2">
    <source>
        <dbReference type="SAM" id="SignalP"/>
    </source>
</evidence>
<dbReference type="NCBIfam" id="TIGR04056">
    <property type="entry name" value="OMP_RagA_SusC"/>
    <property type="match status" value="1"/>
</dbReference>
<organism evidence="4 6">
    <name type="scientific">Phocaeicola plebeius</name>
    <dbReference type="NCBI Taxonomy" id="310297"/>
    <lineage>
        <taxon>Bacteria</taxon>
        <taxon>Pseudomonadati</taxon>
        <taxon>Bacteroidota</taxon>
        <taxon>Bacteroidia</taxon>
        <taxon>Bacteroidales</taxon>
        <taxon>Bacteroidaceae</taxon>
        <taxon>Phocaeicola</taxon>
    </lineage>
</organism>
<comment type="similarity">
    <text evidence="1">Belongs to the TonB-dependent receptor family.</text>
</comment>
<evidence type="ECO:0000259" key="3">
    <source>
        <dbReference type="Pfam" id="PF07715"/>
    </source>
</evidence>
<dbReference type="NCBIfam" id="TIGR04057">
    <property type="entry name" value="SusC_RagA_signa"/>
    <property type="match status" value="1"/>
</dbReference>
<dbReference type="Proteomes" id="UP000260862">
    <property type="component" value="Unassembled WGS sequence"/>
</dbReference>
<dbReference type="EMBL" id="QSQT01000018">
    <property type="protein sequence ID" value="RGK54689.1"/>
    <property type="molecule type" value="Genomic_DNA"/>
</dbReference>
<dbReference type="Proteomes" id="UP000285109">
    <property type="component" value="Unassembled WGS sequence"/>
</dbReference>
<dbReference type="GO" id="GO:0009279">
    <property type="term" value="C:cell outer membrane"/>
    <property type="evidence" value="ECO:0007669"/>
    <property type="project" value="UniProtKB-SubCell"/>
</dbReference>
<dbReference type="SUPFAM" id="SSF56935">
    <property type="entry name" value="Porins"/>
    <property type="match status" value="1"/>
</dbReference>
<keyword evidence="1" id="KW-0813">Transport</keyword>
<keyword evidence="1" id="KW-0812">Transmembrane</keyword>
<comment type="caution">
    <text evidence="4">The sequence shown here is derived from an EMBL/GenBank/DDBJ whole genome shotgun (WGS) entry which is preliminary data.</text>
</comment>
<gene>
    <name evidence="5" type="ORF">DWZ34_12135</name>
    <name evidence="4" type="ORF">DXD04_10290</name>
</gene>
<comment type="subcellular location">
    <subcellularLocation>
        <location evidence="1">Cell outer membrane</location>
        <topology evidence="1">Multi-pass membrane protein</topology>
    </subcellularLocation>
</comment>
<dbReference type="InterPro" id="IPR008969">
    <property type="entry name" value="CarboxyPept-like_regulatory"/>
</dbReference>
<keyword evidence="1" id="KW-1134">Transmembrane beta strand</keyword>
<dbReference type="InterPro" id="IPR012910">
    <property type="entry name" value="Plug_dom"/>
</dbReference>
<proteinExistence type="inferred from homology"/>
<evidence type="ECO:0000313" key="4">
    <source>
        <dbReference type="EMBL" id="RGK54689.1"/>
    </source>
</evidence>
<dbReference type="InterPro" id="IPR037066">
    <property type="entry name" value="Plug_dom_sf"/>
</dbReference>
<dbReference type="RefSeq" id="WP_117673083.1">
    <property type="nucleotide sequence ID" value="NZ_CABOGR010000018.1"/>
</dbReference>
<dbReference type="Pfam" id="PF07715">
    <property type="entry name" value="Plug"/>
    <property type="match status" value="1"/>
</dbReference>
<feature type="signal peptide" evidence="2">
    <location>
        <begin position="1"/>
        <end position="21"/>
    </location>
</feature>
<dbReference type="Gene3D" id="2.170.130.10">
    <property type="entry name" value="TonB-dependent receptor, plug domain"/>
    <property type="match status" value="1"/>
</dbReference>
<dbReference type="SUPFAM" id="SSF49464">
    <property type="entry name" value="Carboxypeptidase regulatory domain-like"/>
    <property type="match status" value="1"/>
</dbReference>
<feature type="domain" description="TonB-dependent receptor plug" evidence="3">
    <location>
        <begin position="115"/>
        <end position="219"/>
    </location>
</feature>